<name>F3CG38_PSESG</name>
<dbReference type="SUPFAM" id="SSF56801">
    <property type="entry name" value="Acetyl-CoA synthetase-like"/>
    <property type="match status" value="1"/>
</dbReference>
<evidence type="ECO:0000256" key="1">
    <source>
        <dbReference type="ARBA" id="ARBA00022598"/>
    </source>
</evidence>
<sequence>AGCLQALGVEAGDTVAVSMPKDIGQIVSVLGILKAGAIYVPVPPDQPLARRIGIYKGAGVKCVLTSADEPDEHDIDKALTWQQAIRS</sequence>
<evidence type="ECO:0000313" key="4">
    <source>
        <dbReference type="Proteomes" id="UP000005466"/>
    </source>
</evidence>
<feature type="non-terminal residue" evidence="3">
    <location>
        <position position="1"/>
    </location>
</feature>
<dbReference type="GO" id="GO:0005737">
    <property type="term" value="C:cytoplasm"/>
    <property type="evidence" value="ECO:0007669"/>
    <property type="project" value="TreeGrafter"/>
</dbReference>
<organism evidence="3 4">
    <name type="scientific">Pseudomonas savastanoi pv. glycinea str. race 4</name>
    <dbReference type="NCBI Taxonomy" id="875330"/>
    <lineage>
        <taxon>Bacteria</taxon>
        <taxon>Pseudomonadati</taxon>
        <taxon>Pseudomonadota</taxon>
        <taxon>Gammaproteobacteria</taxon>
        <taxon>Pseudomonadales</taxon>
        <taxon>Pseudomonadaceae</taxon>
        <taxon>Pseudomonas</taxon>
    </lineage>
</organism>
<proteinExistence type="predicted"/>
<dbReference type="Gene3D" id="3.40.50.980">
    <property type="match status" value="1"/>
</dbReference>
<dbReference type="HOGENOM" id="CLU_2488761_0_0_6"/>
<dbReference type="GO" id="GO:0044550">
    <property type="term" value="P:secondary metabolite biosynthetic process"/>
    <property type="evidence" value="ECO:0007669"/>
    <property type="project" value="TreeGrafter"/>
</dbReference>
<dbReference type="PANTHER" id="PTHR45527">
    <property type="entry name" value="NONRIBOSOMAL PEPTIDE SYNTHETASE"/>
    <property type="match status" value="1"/>
</dbReference>
<protein>
    <submittedName>
        <fullName evidence="3">Yersiniabactin non-ribosomal peptide synthetase</fullName>
    </submittedName>
</protein>
<feature type="non-terminal residue" evidence="3">
    <location>
        <position position="87"/>
    </location>
</feature>
<feature type="domain" description="AMP-dependent synthetase/ligase" evidence="2">
    <location>
        <begin position="1"/>
        <end position="80"/>
    </location>
</feature>
<gene>
    <name evidence="3" type="ORF">Pgy4_35293</name>
</gene>
<dbReference type="AlphaFoldDB" id="F3CG38"/>
<dbReference type="Pfam" id="PF00501">
    <property type="entry name" value="AMP-binding"/>
    <property type="match status" value="1"/>
</dbReference>
<dbReference type="GO" id="GO:0016874">
    <property type="term" value="F:ligase activity"/>
    <property type="evidence" value="ECO:0007669"/>
    <property type="project" value="UniProtKB-KW"/>
</dbReference>
<accession>F3CG38</accession>
<evidence type="ECO:0000259" key="2">
    <source>
        <dbReference type="Pfam" id="PF00501"/>
    </source>
</evidence>
<dbReference type="EMBL" id="ADWY01002493">
    <property type="protein sequence ID" value="EGH18230.1"/>
    <property type="molecule type" value="Genomic_DNA"/>
</dbReference>
<keyword evidence="1" id="KW-0436">Ligase</keyword>
<dbReference type="GO" id="GO:0043041">
    <property type="term" value="P:amino acid activation for nonribosomal peptide biosynthetic process"/>
    <property type="evidence" value="ECO:0007669"/>
    <property type="project" value="TreeGrafter"/>
</dbReference>
<dbReference type="Proteomes" id="UP000005466">
    <property type="component" value="Unassembled WGS sequence"/>
</dbReference>
<dbReference type="GO" id="GO:0031177">
    <property type="term" value="F:phosphopantetheine binding"/>
    <property type="evidence" value="ECO:0007669"/>
    <property type="project" value="TreeGrafter"/>
</dbReference>
<comment type="caution">
    <text evidence="3">The sequence shown here is derived from an EMBL/GenBank/DDBJ whole genome shotgun (WGS) entry which is preliminary data.</text>
</comment>
<dbReference type="InterPro" id="IPR000873">
    <property type="entry name" value="AMP-dep_synth/lig_dom"/>
</dbReference>
<evidence type="ECO:0000313" key="3">
    <source>
        <dbReference type="EMBL" id="EGH18230.1"/>
    </source>
</evidence>
<dbReference type="PANTHER" id="PTHR45527:SF10">
    <property type="entry name" value="PYOCHELIN SYNTHASE PCHF"/>
    <property type="match status" value="1"/>
</dbReference>
<reference evidence="3 4" key="1">
    <citation type="journal article" date="2011" name="PLoS Pathog.">
        <title>Dynamic evolution of pathogenicity revealed by sequencing and comparative genomics of 19 Pseudomonas syringae isolates.</title>
        <authorList>
            <person name="Baltrus D.A."/>
            <person name="Nishimura M.T."/>
            <person name="Romanchuk A."/>
            <person name="Chang J.H."/>
            <person name="Mukhtar M.S."/>
            <person name="Cherkis K."/>
            <person name="Roach J."/>
            <person name="Grant S.R."/>
            <person name="Jones C.D."/>
            <person name="Dangl J.L."/>
        </authorList>
    </citation>
    <scope>NUCLEOTIDE SEQUENCE [LARGE SCALE GENOMIC DNA]</scope>
    <source>
        <strain evidence="4">race 4</strain>
    </source>
</reference>